<sequence length="704" mass="77631">MPGINSILDIGRQALFAHQSAIEVIGNNIANANTPGYRRQEVRLEEAMAIDFYPGQLGTGVKAKEVFRHFDAFIEEQYNTRASLRELYDKLHEALQNVEILFKEGEDGGINKALAKFFSDWQELSQRPEDTSTRAALLGDTQNLLNAIHLTSDDLNKLQQQMDDFIEQDVDRVNEILKEIASINGKITVHEEPGKNNANELRDKRDALVRELAEKLDINYIDNGLGRVIITTKAGHTLVDGTSYFEIKFESPKVLTSLVPGSTFTDSIYYEGSSDYEYTVKVVTAGAANGTAQFKVSIDGGKTFLKDEDGNDIVYTADSYANRITLPNGDITIWFGDSSNSQNPATSNLSVGDTFTIIPKKGLYWYENSSSFMNITPQVMPDGSFNTRRVQGGSLGGYFSFRDSYVGKYKEKLDAFAKAIVWEVNRIHSQGAGLDKYTYANGTYGVTNTSIALGNYASGLSFGNKLQEGNLSLFVYDNSGNLVANGPLDFDNATAGIQNFDPNNHSLEDVRDAINNTFGTYISASIVDNKLVLQANTNYSFVFGEDTSGLLSALGINTYFQGNGANDIALNDFIRNNISYINAGHVNGAGEVNYGDNYIALQIAELAHKNVDIYTTIEGTTSQTLQEYYNSLVGNVGADTEMSEFNYNYNKTLADDLNSRQEEVSGVNMDEEMTNLIKFQNSYAAAAKLINVANEMVQTLISLR</sequence>
<keyword evidence="10" id="KW-0966">Cell projection</keyword>
<organism evidence="10 11">
    <name type="scientific">Desulfonauticus submarinus</name>
    <dbReference type="NCBI Taxonomy" id="206665"/>
    <lineage>
        <taxon>Bacteria</taxon>
        <taxon>Pseudomonadati</taxon>
        <taxon>Thermodesulfobacteriota</taxon>
        <taxon>Desulfovibrionia</taxon>
        <taxon>Desulfovibrionales</taxon>
        <taxon>Desulfonauticaceae</taxon>
        <taxon>Desulfonauticus</taxon>
    </lineage>
</organism>
<dbReference type="Proteomes" id="UP000199602">
    <property type="component" value="Unassembled WGS sequence"/>
</dbReference>
<dbReference type="AlphaFoldDB" id="A0A1H0AKR2"/>
<name>A0A1H0AKR2_9BACT</name>
<dbReference type="PANTHER" id="PTHR30033">
    <property type="entry name" value="FLAGELLAR HOOK-ASSOCIATED PROTEIN 1"/>
    <property type="match status" value="1"/>
</dbReference>
<evidence type="ECO:0000259" key="9">
    <source>
        <dbReference type="Pfam" id="PF22638"/>
    </source>
</evidence>
<dbReference type="InterPro" id="IPR001444">
    <property type="entry name" value="Flag_bb_rod_N"/>
</dbReference>
<gene>
    <name evidence="10" type="ORF">SAMN04488516_101443</name>
</gene>
<evidence type="ECO:0000313" key="11">
    <source>
        <dbReference type="Proteomes" id="UP000199602"/>
    </source>
</evidence>
<dbReference type="InterPro" id="IPR053927">
    <property type="entry name" value="FlgK_helical"/>
</dbReference>
<dbReference type="Pfam" id="PF00460">
    <property type="entry name" value="Flg_bb_rod"/>
    <property type="match status" value="1"/>
</dbReference>
<evidence type="ECO:0000256" key="2">
    <source>
        <dbReference type="ARBA" id="ARBA00004613"/>
    </source>
</evidence>
<keyword evidence="5" id="KW-0964">Secreted</keyword>
<accession>A0A1H0AKR2</accession>
<feature type="domain" description="Flagellar hook-associated protein FlgK helical" evidence="9">
    <location>
        <begin position="95"/>
        <end position="250"/>
    </location>
</feature>
<evidence type="ECO:0000256" key="5">
    <source>
        <dbReference type="ARBA" id="ARBA00022525"/>
    </source>
</evidence>
<dbReference type="RefSeq" id="WP_092062706.1">
    <property type="nucleotide sequence ID" value="NZ_FNIN01000001.1"/>
</dbReference>
<keyword evidence="10" id="KW-0282">Flagellum</keyword>
<dbReference type="InterPro" id="IPR019776">
    <property type="entry name" value="Flagellar_basal_body_rod_CS"/>
</dbReference>
<keyword evidence="10" id="KW-0969">Cilium</keyword>
<dbReference type="STRING" id="206665.SAMN04488516_101443"/>
<keyword evidence="11" id="KW-1185">Reference proteome</keyword>
<dbReference type="OrthoDB" id="9802553at2"/>
<evidence type="ECO:0000256" key="6">
    <source>
        <dbReference type="ARBA" id="ARBA00023143"/>
    </source>
</evidence>
<evidence type="ECO:0000313" key="10">
    <source>
        <dbReference type="EMBL" id="SDN33723.1"/>
    </source>
</evidence>
<dbReference type="PROSITE" id="PS00588">
    <property type="entry name" value="FLAGELLA_BB_ROD"/>
    <property type="match status" value="1"/>
</dbReference>
<feature type="domain" description="Flagellar basal body rod protein N-terminal" evidence="7">
    <location>
        <begin position="8"/>
        <end position="38"/>
    </location>
</feature>
<dbReference type="PRINTS" id="PR01005">
    <property type="entry name" value="FLGHOOKAP1"/>
</dbReference>
<dbReference type="InterPro" id="IPR010930">
    <property type="entry name" value="Flg_bb/hook_C_dom"/>
</dbReference>
<evidence type="ECO:0000256" key="1">
    <source>
        <dbReference type="ARBA" id="ARBA00004365"/>
    </source>
</evidence>
<comment type="similarity">
    <text evidence="3">Belongs to the flagella basal body rod proteins family.</text>
</comment>
<dbReference type="GO" id="GO:0009424">
    <property type="term" value="C:bacterial-type flagellum hook"/>
    <property type="evidence" value="ECO:0007669"/>
    <property type="project" value="InterPro"/>
</dbReference>
<protein>
    <recommendedName>
        <fullName evidence="4">Flagellar hook-associated protein 1</fullName>
    </recommendedName>
</protein>
<evidence type="ECO:0000256" key="4">
    <source>
        <dbReference type="ARBA" id="ARBA00016244"/>
    </source>
</evidence>
<dbReference type="SUPFAM" id="SSF64518">
    <property type="entry name" value="Phase 1 flagellin"/>
    <property type="match status" value="1"/>
</dbReference>
<evidence type="ECO:0000256" key="3">
    <source>
        <dbReference type="ARBA" id="ARBA00009677"/>
    </source>
</evidence>
<dbReference type="GO" id="GO:0005198">
    <property type="term" value="F:structural molecule activity"/>
    <property type="evidence" value="ECO:0007669"/>
    <property type="project" value="InterPro"/>
</dbReference>
<dbReference type="Pfam" id="PF22638">
    <property type="entry name" value="FlgK_D1"/>
    <property type="match status" value="2"/>
</dbReference>
<dbReference type="GO" id="GO:0005576">
    <property type="term" value="C:extracellular region"/>
    <property type="evidence" value="ECO:0007669"/>
    <property type="project" value="UniProtKB-SubCell"/>
</dbReference>
<dbReference type="GO" id="GO:0044780">
    <property type="term" value="P:bacterial-type flagellum assembly"/>
    <property type="evidence" value="ECO:0007669"/>
    <property type="project" value="InterPro"/>
</dbReference>
<evidence type="ECO:0000259" key="7">
    <source>
        <dbReference type="Pfam" id="PF00460"/>
    </source>
</evidence>
<proteinExistence type="inferred from homology"/>
<dbReference type="Pfam" id="PF06429">
    <property type="entry name" value="Flg_bbr_C"/>
    <property type="match status" value="1"/>
</dbReference>
<dbReference type="InterPro" id="IPR002371">
    <property type="entry name" value="FlgK"/>
</dbReference>
<evidence type="ECO:0000259" key="8">
    <source>
        <dbReference type="Pfam" id="PF06429"/>
    </source>
</evidence>
<feature type="domain" description="Flagellar hook-associated protein FlgK helical" evidence="9">
    <location>
        <begin position="386"/>
        <end position="436"/>
    </location>
</feature>
<dbReference type="PANTHER" id="PTHR30033:SF1">
    <property type="entry name" value="FLAGELLAR HOOK-ASSOCIATED PROTEIN 1"/>
    <property type="match status" value="1"/>
</dbReference>
<comment type="subcellular location">
    <subcellularLocation>
        <location evidence="1">Bacterial flagellum</location>
    </subcellularLocation>
    <subcellularLocation>
        <location evidence="2">Secreted</location>
    </subcellularLocation>
</comment>
<dbReference type="EMBL" id="FNIN01000001">
    <property type="protein sequence ID" value="SDN33723.1"/>
    <property type="molecule type" value="Genomic_DNA"/>
</dbReference>
<keyword evidence="6" id="KW-0975">Bacterial flagellum</keyword>
<dbReference type="NCBIfam" id="TIGR02492">
    <property type="entry name" value="flgK_ends"/>
    <property type="match status" value="1"/>
</dbReference>
<reference evidence="10 11" key="1">
    <citation type="submission" date="2016-10" db="EMBL/GenBank/DDBJ databases">
        <authorList>
            <person name="de Groot N.N."/>
        </authorList>
    </citation>
    <scope>NUCLEOTIDE SEQUENCE [LARGE SCALE GENOMIC DNA]</scope>
    <source>
        <strain evidence="10 11">DSM 15269</strain>
    </source>
</reference>
<feature type="domain" description="Flagellar basal-body/hook protein C-terminal" evidence="8">
    <location>
        <begin position="663"/>
        <end position="703"/>
    </location>
</feature>